<keyword evidence="2" id="KW-0479">Metal-binding</keyword>
<evidence type="ECO:0000256" key="5">
    <source>
        <dbReference type="SAM" id="SignalP"/>
    </source>
</evidence>
<evidence type="ECO:0000313" key="10">
    <source>
        <dbReference type="Proteomes" id="UP000225706"/>
    </source>
</evidence>
<dbReference type="Pfam" id="PF07732">
    <property type="entry name" value="Cu-oxidase_3"/>
    <property type="match status" value="1"/>
</dbReference>
<evidence type="ECO:0000259" key="6">
    <source>
        <dbReference type="Pfam" id="PF00394"/>
    </source>
</evidence>
<name>A0A2B4SHX2_STYPI</name>
<dbReference type="GO" id="GO:0006826">
    <property type="term" value="P:iron ion transport"/>
    <property type="evidence" value="ECO:0007669"/>
    <property type="project" value="TreeGrafter"/>
</dbReference>
<feature type="signal peptide" evidence="5">
    <location>
        <begin position="1"/>
        <end position="23"/>
    </location>
</feature>
<evidence type="ECO:0000256" key="2">
    <source>
        <dbReference type="ARBA" id="ARBA00022723"/>
    </source>
</evidence>
<dbReference type="CDD" id="cd13858">
    <property type="entry name" value="CuRO_1_tcLCC2_insect_like"/>
    <property type="match status" value="1"/>
</dbReference>
<keyword evidence="3" id="KW-0560">Oxidoreductase</keyword>
<dbReference type="Pfam" id="PF07731">
    <property type="entry name" value="Cu-oxidase_2"/>
    <property type="match status" value="1"/>
</dbReference>
<comment type="similarity">
    <text evidence="1">Belongs to the multicopper oxidase family.</text>
</comment>
<dbReference type="CDD" id="cd13884">
    <property type="entry name" value="CuRO_2_tcLCC_insect_like"/>
    <property type="match status" value="1"/>
</dbReference>
<evidence type="ECO:0000256" key="3">
    <source>
        <dbReference type="ARBA" id="ARBA00023002"/>
    </source>
</evidence>
<dbReference type="GO" id="GO:0016491">
    <property type="term" value="F:oxidoreductase activity"/>
    <property type="evidence" value="ECO:0007669"/>
    <property type="project" value="UniProtKB-KW"/>
</dbReference>
<gene>
    <name evidence="9" type="primary">LCC4</name>
    <name evidence="9" type="ORF">AWC38_SpisGene5791</name>
</gene>
<dbReference type="InterPro" id="IPR011706">
    <property type="entry name" value="Cu-oxidase_C"/>
</dbReference>
<feature type="domain" description="Plastocyanin-like" evidence="8">
    <location>
        <begin position="525"/>
        <end position="633"/>
    </location>
</feature>
<organism evidence="9 10">
    <name type="scientific">Stylophora pistillata</name>
    <name type="common">Smooth cauliflower coral</name>
    <dbReference type="NCBI Taxonomy" id="50429"/>
    <lineage>
        <taxon>Eukaryota</taxon>
        <taxon>Metazoa</taxon>
        <taxon>Cnidaria</taxon>
        <taxon>Anthozoa</taxon>
        <taxon>Hexacorallia</taxon>
        <taxon>Scleractinia</taxon>
        <taxon>Astrocoeniina</taxon>
        <taxon>Pocilloporidae</taxon>
        <taxon>Stylophora</taxon>
    </lineage>
</organism>
<dbReference type="InterPro" id="IPR011707">
    <property type="entry name" value="Cu-oxidase-like_N"/>
</dbReference>
<reference evidence="10" key="1">
    <citation type="journal article" date="2017" name="bioRxiv">
        <title>Comparative analysis of the genomes of Stylophora pistillata and Acropora digitifera provides evidence for extensive differences between species of corals.</title>
        <authorList>
            <person name="Voolstra C.R."/>
            <person name="Li Y."/>
            <person name="Liew Y.J."/>
            <person name="Baumgarten S."/>
            <person name="Zoccola D."/>
            <person name="Flot J.-F."/>
            <person name="Tambutte S."/>
            <person name="Allemand D."/>
            <person name="Aranda M."/>
        </authorList>
    </citation>
    <scope>NUCLEOTIDE SEQUENCE [LARGE SCALE GENOMIC DNA]</scope>
</reference>
<sequence>MKSSAILPFAVVALGVMECYVTADFFEPQADQGEHEYTGRYMYFPRDPEEKDYDDGKVENVEEEMEKLMEDIETVHELPGHNFQFRDRDKPKDDFENSKAFPAQSFQFRDGDETKQIFESSRVFPEKDSQTPEKETMGEFLEEPKNIPEDHIRFNEQGHIEFVKIKAKTGYNDPLRRGEGQSPRYGANPQLSIVLKNGGEYRAELRYKKYPGHRYSIEMNAKTDFTPKLSCTRGDIDKVYLEARGGDGWYVASIDIYTAGWNKIYSELTTDPGFSMWVDNDEEYYYPYNAKKFLLTNAVAGTCITYMRVEATTGTMDGADSSHSYIKHKSHWIVLTLSNNKKFQAELEGPMEKGQTYMRELNFASRFGTTRCVSISDIKEIHLKASSNPRDDWYISSIGTSVKTGVEQYMDLTSDPNLNKWLGGHHSNEIKLNWVHQETLNCEYGNPTCECLAHAQVCKFNLEIDEIRTFTSYQKLSVDEPTGVAMRGSQGVIYYFGDVGLPTPLQNGRTCSTQDNAKCTNPQFVDGKTYRLVIAVNGLIPGPTLIVHEGQMVEVHVHNNLTTEGISIHWHGMHQKGTPWMDGVGQVTQCQIGPSSTFTYVYKAEPAGTFWYHSHSGAQRTDGFFGGLVVKESPEKMIQIREKLNRHRAFVDLPDQHTLTLLDWQHEASLDLFTQIHTSLGFYPGKPFGKVPTKADLQRRYNSTRSYEEGEVGPVPYFSGIINGKGRHDDVPYIKTRLSIFTVQAGKTYRFRLIGAQNLYAYKFSIAGHKLTVVGTDGYWIQPVEDVDYIIIHSGERFDFLLEATNSRKDYWMRADTLEIDQNGQGPPYKSLGHVAEAILHYERDGDSADPNVNVPSTKYEEIKTVSPAQQCSAYDPCKAVNCPFEKFHTLYYITCINVQQLRLLEPTPPAELPNANPKTPQECPNCRHFINFNFEGDSQTSAVNGRNFILPSFPPQTQTEEFHKKDNICDLKADCNPSTPECSCVQVITIPYQETIQLVFSAVGAFHNAHPIHLHGHTFHVVHVGYPEYDPKTGFITKHNSDIYCDDVNCKKENCVKERCTRPQWNQDNMHFSLDSYTIRKDTVMVPAGGYVVINFVSDNPGHWFLHCHIEVHQLEGMAMIVNEAPDEQSRLQPPKEMNKCGDVEISVQTYQKYQSNFQRMHA</sequence>
<proteinExistence type="inferred from homology"/>
<accession>A0A2B4SHX2</accession>
<protein>
    <submittedName>
        <fullName evidence="9">Laccase-4</fullName>
    </submittedName>
</protein>
<feature type="domain" description="Plastocyanin-like" evidence="6">
    <location>
        <begin position="714"/>
        <end position="823"/>
    </location>
</feature>
<evidence type="ECO:0000259" key="8">
    <source>
        <dbReference type="Pfam" id="PF07732"/>
    </source>
</evidence>
<evidence type="ECO:0000256" key="1">
    <source>
        <dbReference type="ARBA" id="ARBA00010609"/>
    </source>
</evidence>
<feature type="domain" description="Plastocyanin-like" evidence="7">
    <location>
        <begin position="971"/>
        <end position="1128"/>
    </location>
</feature>
<keyword evidence="4" id="KW-0186">Copper</keyword>
<dbReference type="SUPFAM" id="SSF49503">
    <property type="entry name" value="Cupredoxins"/>
    <property type="match status" value="3"/>
</dbReference>
<dbReference type="InterPro" id="IPR033138">
    <property type="entry name" value="Cu_oxidase_CS"/>
</dbReference>
<evidence type="ECO:0000259" key="7">
    <source>
        <dbReference type="Pfam" id="PF07731"/>
    </source>
</evidence>
<dbReference type="FunFam" id="2.60.40.420:FF:000045">
    <property type="entry name" value="Laccase 2"/>
    <property type="match status" value="1"/>
</dbReference>
<dbReference type="GO" id="GO:0005886">
    <property type="term" value="C:plasma membrane"/>
    <property type="evidence" value="ECO:0007669"/>
    <property type="project" value="TreeGrafter"/>
</dbReference>
<dbReference type="Gene3D" id="2.60.40.420">
    <property type="entry name" value="Cupredoxins - blue copper proteins"/>
    <property type="match status" value="3"/>
</dbReference>
<dbReference type="AlphaFoldDB" id="A0A2B4SHX2"/>
<dbReference type="InterPro" id="IPR045087">
    <property type="entry name" value="Cu-oxidase_fam"/>
</dbReference>
<dbReference type="GO" id="GO:0005507">
    <property type="term" value="F:copper ion binding"/>
    <property type="evidence" value="ECO:0007669"/>
    <property type="project" value="InterPro"/>
</dbReference>
<feature type="chain" id="PRO_5012835072" evidence="5">
    <location>
        <begin position="24"/>
        <end position="1164"/>
    </location>
</feature>
<dbReference type="EMBL" id="LSMT01000065">
    <property type="protein sequence ID" value="PFX29471.1"/>
    <property type="molecule type" value="Genomic_DNA"/>
</dbReference>
<dbReference type="Pfam" id="PF00394">
    <property type="entry name" value="Cu-oxidase"/>
    <property type="match status" value="1"/>
</dbReference>
<dbReference type="PANTHER" id="PTHR11709:SF394">
    <property type="entry name" value="FI03373P-RELATED"/>
    <property type="match status" value="1"/>
</dbReference>
<evidence type="ECO:0000313" key="9">
    <source>
        <dbReference type="EMBL" id="PFX29471.1"/>
    </source>
</evidence>
<evidence type="ECO:0000256" key="4">
    <source>
        <dbReference type="ARBA" id="ARBA00023008"/>
    </source>
</evidence>
<dbReference type="CDD" id="cd13905">
    <property type="entry name" value="CuRO_3_tcLLC2_insect_like"/>
    <property type="match status" value="1"/>
</dbReference>
<dbReference type="PANTHER" id="PTHR11709">
    <property type="entry name" value="MULTI-COPPER OXIDASE"/>
    <property type="match status" value="1"/>
</dbReference>
<dbReference type="Proteomes" id="UP000225706">
    <property type="component" value="Unassembled WGS sequence"/>
</dbReference>
<keyword evidence="5" id="KW-0732">Signal</keyword>
<dbReference type="InterPro" id="IPR008972">
    <property type="entry name" value="Cupredoxin"/>
</dbReference>
<dbReference type="STRING" id="50429.A0A2B4SHX2"/>
<dbReference type="PROSITE" id="PS00080">
    <property type="entry name" value="MULTICOPPER_OXIDASE2"/>
    <property type="match status" value="1"/>
</dbReference>
<keyword evidence="10" id="KW-1185">Reference proteome</keyword>
<dbReference type="PROSITE" id="PS00079">
    <property type="entry name" value="MULTICOPPER_OXIDASE1"/>
    <property type="match status" value="1"/>
</dbReference>
<comment type="caution">
    <text evidence="9">The sequence shown here is derived from an EMBL/GenBank/DDBJ whole genome shotgun (WGS) entry which is preliminary data.</text>
</comment>
<dbReference type="InterPro" id="IPR002355">
    <property type="entry name" value="Cu_oxidase_Cu_BS"/>
</dbReference>
<dbReference type="OrthoDB" id="2121828at2759"/>
<dbReference type="InterPro" id="IPR001117">
    <property type="entry name" value="Cu-oxidase_2nd"/>
</dbReference>